<dbReference type="InterPro" id="IPR025117">
    <property type="entry name" value="DUF4037"/>
</dbReference>
<sequence length="283" mass="31098">MNADIILDLLLNELRDTPGLSGIVLGGSRGRGAATSTSDIDLGLYYDSENPIDLRHLRAVAARVDDEHRQDVLTDFGGWGPRINGGGWLVVQGMHVDFLYRDLRAVAHSITESRAGRVSIDYQPGHPHGFTTAMYMSEIALCRVLWDPAGEVQRLKTLTTPYPRQLQEGIVRSFFWEIDFAIQNAAKAARRGDVSYVAGCCFRAVSCLLQVLFALNTCYWMNEKGAVALANAFPLVPTHFAERIGEAYTLLTPESANLKAALEQLEALHKETQALLTAQGLPA</sequence>
<dbReference type="Proteomes" id="UP000654345">
    <property type="component" value="Unassembled WGS sequence"/>
</dbReference>
<dbReference type="InterPro" id="IPR002934">
    <property type="entry name" value="Polymerase_NTP_transf_dom"/>
</dbReference>
<comment type="caution">
    <text evidence="3">The sequence shown here is derived from an EMBL/GenBank/DDBJ whole genome shotgun (WGS) entry which is preliminary data.</text>
</comment>
<dbReference type="SUPFAM" id="SSF81301">
    <property type="entry name" value="Nucleotidyltransferase"/>
    <property type="match status" value="1"/>
</dbReference>
<feature type="domain" description="DUF4037" evidence="2">
    <location>
        <begin position="138"/>
        <end position="220"/>
    </location>
</feature>
<dbReference type="InterPro" id="IPR043519">
    <property type="entry name" value="NT_sf"/>
</dbReference>
<dbReference type="EMBL" id="BNJG01000001">
    <property type="protein sequence ID" value="GHO51674.1"/>
    <property type="molecule type" value="Genomic_DNA"/>
</dbReference>
<gene>
    <name evidence="3" type="ORF">KSB_01490</name>
</gene>
<evidence type="ECO:0008006" key="5">
    <source>
        <dbReference type="Google" id="ProtNLM"/>
    </source>
</evidence>
<keyword evidence="4" id="KW-1185">Reference proteome</keyword>
<dbReference type="RefSeq" id="WP_201368664.1">
    <property type="nucleotide sequence ID" value="NZ_BNJG01000001.1"/>
</dbReference>
<evidence type="ECO:0000259" key="2">
    <source>
        <dbReference type="Pfam" id="PF13228"/>
    </source>
</evidence>
<dbReference type="Pfam" id="PF13228">
    <property type="entry name" value="DUF4037"/>
    <property type="match status" value="1"/>
</dbReference>
<proteinExistence type="predicted"/>
<evidence type="ECO:0000259" key="1">
    <source>
        <dbReference type="Pfam" id="PF01909"/>
    </source>
</evidence>
<accession>A0ABQ3UG32</accession>
<dbReference type="CDD" id="cd05403">
    <property type="entry name" value="NT_KNTase_like"/>
    <property type="match status" value="1"/>
</dbReference>
<reference evidence="3 4" key="1">
    <citation type="journal article" date="2021" name="Int. J. Syst. Evol. Microbiol.">
        <title>Reticulibacter mediterranei gen. nov., sp. nov., within the new family Reticulibacteraceae fam. nov., and Ktedonospora formicarum gen. nov., sp. nov., Ktedonobacter robiniae sp. nov., Dictyobacter formicarum sp. nov. and Dictyobacter arantiisoli sp. nov., belonging to the class Ktedonobacteria.</title>
        <authorList>
            <person name="Yabe S."/>
            <person name="Zheng Y."/>
            <person name="Wang C.M."/>
            <person name="Sakai Y."/>
            <person name="Abe K."/>
            <person name="Yokota A."/>
            <person name="Donadio S."/>
            <person name="Cavaletti L."/>
            <person name="Monciardini P."/>
        </authorList>
    </citation>
    <scope>NUCLEOTIDE SEQUENCE [LARGE SCALE GENOMIC DNA]</scope>
    <source>
        <strain evidence="3 4">SOSP1-30</strain>
    </source>
</reference>
<protein>
    <recommendedName>
        <fullName evidence="5">DNA polymerase subunit beta</fullName>
    </recommendedName>
</protein>
<evidence type="ECO:0000313" key="3">
    <source>
        <dbReference type="EMBL" id="GHO51674.1"/>
    </source>
</evidence>
<name>A0ABQ3UG32_9CHLR</name>
<feature type="domain" description="Polymerase nucleotidyl transferase" evidence="1">
    <location>
        <begin position="10"/>
        <end position="54"/>
    </location>
</feature>
<organism evidence="3 4">
    <name type="scientific">Ktedonobacter robiniae</name>
    <dbReference type="NCBI Taxonomy" id="2778365"/>
    <lineage>
        <taxon>Bacteria</taxon>
        <taxon>Bacillati</taxon>
        <taxon>Chloroflexota</taxon>
        <taxon>Ktedonobacteria</taxon>
        <taxon>Ktedonobacterales</taxon>
        <taxon>Ktedonobacteraceae</taxon>
        <taxon>Ktedonobacter</taxon>
    </lineage>
</organism>
<evidence type="ECO:0000313" key="4">
    <source>
        <dbReference type="Proteomes" id="UP000654345"/>
    </source>
</evidence>
<dbReference type="Pfam" id="PF01909">
    <property type="entry name" value="NTP_transf_2"/>
    <property type="match status" value="1"/>
</dbReference>